<evidence type="ECO:0000313" key="2">
    <source>
        <dbReference type="EMBL" id="ANB12580.1"/>
    </source>
</evidence>
<keyword evidence="3" id="KW-1185">Reference proteome</keyword>
<evidence type="ECO:0000256" key="1">
    <source>
        <dbReference type="SAM" id="MobiDB-lite"/>
    </source>
</evidence>
<sequence>MFKRQLTKSFRLGEGVLSSSRLFSSSNLCAAEAPDKQTQNQRWAASVKKSRPHQPVGSAIQASINSMQRNQEASKREAEKNAIDNSFVKKFQPGSTYDPFDFSLARLRLDKINQQAILKKDRFKKVKLNPLALWTVSI</sequence>
<name>A0A167D7K3_9ASCO</name>
<dbReference type="EMBL" id="CP014501">
    <property type="protein sequence ID" value="ANB12580.1"/>
    <property type="molecule type" value="Genomic_DNA"/>
</dbReference>
<reference evidence="2 3" key="1">
    <citation type="submission" date="2016-02" db="EMBL/GenBank/DDBJ databases">
        <title>Complete genome sequence and transcriptome regulation of the pentose utilising yeast Sugiyamaella lignohabitans.</title>
        <authorList>
            <person name="Bellasio M."/>
            <person name="Peymann A."/>
            <person name="Valli M."/>
            <person name="Sipitzky M."/>
            <person name="Graf A."/>
            <person name="Sauer M."/>
            <person name="Marx H."/>
            <person name="Mattanovich D."/>
        </authorList>
    </citation>
    <scope>NUCLEOTIDE SEQUENCE [LARGE SCALE GENOMIC DNA]</scope>
    <source>
        <strain evidence="2 3">CBS 10342</strain>
    </source>
</reference>
<gene>
    <name evidence="2" type="primary">RSM18</name>
    <name evidence="2" type="ORF">AWJ20_837</name>
</gene>
<dbReference type="AlphaFoldDB" id="A0A167D7K3"/>
<proteinExistence type="predicted"/>
<feature type="region of interest" description="Disordered" evidence="1">
    <location>
        <begin position="32"/>
        <end position="57"/>
    </location>
</feature>
<organism evidence="2 3">
    <name type="scientific">Sugiyamaella lignohabitans</name>
    <dbReference type="NCBI Taxonomy" id="796027"/>
    <lineage>
        <taxon>Eukaryota</taxon>
        <taxon>Fungi</taxon>
        <taxon>Dikarya</taxon>
        <taxon>Ascomycota</taxon>
        <taxon>Saccharomycotina</taxon>
        <taxon>Dipodascomycetes</taxon>
        <taxon>Dipodascales</taxon>
        <taxon>Trichomonascaceae</taxon>
        <taxon>Sugiyamaella</taxon>
    </lineage>
</organism>
<dbReference type="KEGG" id="slb:AWJ20_837"/>
<dbReference type="OrthoDB" id="21463at2759"/>
<evidence type="ECO:0000313" key="3">
    <source>
        <dbReference type="Proteomes" id="UP000189580"/>
    </source>
</evidence>
<keyword evidence="2" id="KW-0687">Ribonucleoprotein</keyword>
<dbReference type="RefSeq" id="XP_018735057.1">
    <property type="nucleotide sequence ID" value="XM_018882805.1"/>
</dbReference>
<dbReference type="GO" id="GO:0005840">
    <property type="term" value="C:ribosome"/>
    <property type="evidence" value="ECO:0007669"/>
    <property type="project" value="UniProtKB-KW"/>
</dbReference>
<protein>
    <submittedName>
        <fullName evidence="2">Mitochondrial 37S ribosomal protein RSM18</fullName>
    </submittedName>
</protein>
<accession>A0A167D7K3</accession>
<keyword evidence="2" id="KW-0689">Ribosomal protein</keyword>
<dbReference type="GeneID" id="30037913"/>
<dbReference type="Proteomes" id="UP000189580">
    <property type="component" value="Chromosome a"/>
</dbReference>